<reference evidence="1" key="1">
    <citation type="submission" date="2023-06" db="EMBL/GenBank/DDBJ databases">
        <title>Conoideocrella luteorostrata (Hypocreales: Clavicipitaceae), a potential biocontrol fungus for elongate hemlock scale in United States Christmas tree production areas.</title>
        <authorList>
            <person name="Barrett H."/>
            <person name="Lovett B."/>
            <person name="Macias A.M."/>
            <person name="Stajich J.E."/>
            <person name="Kasson M.T."/>
        </authorList>
    </citation>
    <scope>NUCLEOTIDE SEQUENCE</scope>
    <source>
        <strain evidence="1">ARSEF 14590</strain>
    </source>
</reference>
<dbReference type="Proteomes" id="UP001251528">
    <property type="component" value="Unassembled WGS sequence"/>
</dbReference>
<evidence type="ECO:0000313" key="2">
    <source>
        <dbReference type="Proteomes" id="UP001251528"/>
    </source>
</evidence>
<accession>A0AAJ0CIJ8</accession>
<protein>
    <submittedName>
        <fullName evidence="1">Uncharacterized protein</fullName>
    </submittedName>
</protein>
<sequence length="233" mass="25946">MAKSLHNPVQPTLPWRTKTSQLDLKKPIRTFSDVAPALNSNNNEDANKMRLFSHTRILEWVEEPHPNEENLTLEQKAAIRDLDWDDYQAMGNEDGADPIVTDYFDRAEIDYFEDDASSRGASFQAGQSASTLQLSITSSSGYSSRTQANPPQSAQGMDSALAEAAIIDDDRSVHDKESIEAMSNLALQSLEEAQGPKDTSTLDTVNNLGLKDQDKLRQAEEIYLCKLQRNEKA</sequence>
<proteinExistence type="predicted"/>
<name>A0AAJ0CIJ8_9HYPO</name>
<comment type="caution">
    <text evidence="1">The sequence shown here is derived from an EMBL/GenBank/DDBJ whole genome shotgun (WGS) entry which is preliminary data.</text>
</comment>
<keyword evidence="2" id="KW-1185">Reference proteome</keyword>
<dbReference type="AlphaFoldDB" id="A0AAJ0CIJ8"/>
<dbReference type="EMBL" id="JASWJB010000221">
    <property type="protein sequence ID" value="KAK2593252.1"/>
    <property type="molecule type" value="Genomic_DNA"/>
</dbReference>
<gene>
    <name evidence="1" type="ORF">QQS21_009051</name>
</gene>
<organism evidence="1 2">
    <name type="scientific">Conoideocrella luteorostrata</name>
    <dbReference type="NCBI Taxonomy" id="1105319"/>
    <lineage>
        <taxon>Eukaryota</taxon>
        <taxon>Fungi</taxon>
        <taxon>Dikarya</taxon>
        <taxon>Ascomycota</taxon>
        <taxon>Pezizomycotina</taxon>
        <taxon>Sordariomycetes</taxon>
        <taxon>Hypocreomycetidae</taxon>
        <taxon>Hypocreales</taxon>
        <taxon>Clavicipitaceae</taxon>
        <taxon>Conoideocrella</taxon>
    </lineage>
</organism>
<evidence type="ECO:0000313" key="1">
    <source>
        <dbReference type="EMBL" id="KAK2593252.1"/>
    </source>
</evidence>